<evidence type="ECO:0000313" key="4">
    <source>
        <dbReference type="Proteomes" id="UP000184120"/>
    </source>
</evidence>
<keyword evidence="1" id="KW-0472">Membrane</keyword>
<dbReference type="Proteomes" id="UP000184120">
    <property type="component" value="Unassembled WGS sequence"/>
</dbReference>
<dbReference type="EMBL" id="FRBH01000005">
    <property type="protein sequence ID" value="SHL06185.1"/>
    <property type="molecule type" value="Genomic_DNA"/>
</dbReference>
<evidence type="ECO:0000313" key="2">
    <source>
        <dbReference type="EMBL" id="GGF01112.1"/>
    </source>
</evidence>
<feature type="transmembrane region" description="Helical" evidence="1">
    <location>
        <begin position="20"/>
        <end position="38"/>
    </location>
</feature>
<keyword evidence="5" id="KW-1185">Reference proteome</keyword>
<accession>A0A1M6XK45</accession>
<dbReference type="STRING" id="1434701.SAMN05443634_105272"/>
<dbReference type="OrthoDB" id="1443828at2"/>
<reference evidence="2" key="1">
    <citation type="journal article" date="2014" name="Int. J. Syst. Evol. Microbiol.">
        <title>Complete genome of a new Firmicutes species belonging to the dominant human colonic microbiota ('Ruminococcus bicirculans') reveals two chromosomes and a selective capacity to utilize plant glucans.</title>
        <authorList>
            <consortium name="NISC Comparative Sequencing Program"/>
            <person name="Wegmann U."/>
            <person name="Louis P."/>
            <person name="Goesmann A."/>
            <person name="Henrissat B."/>
            <person name="Duncan S.H."/>
            <person name="Flint H.J."/>
        </authorList>
    </citation>
    <scope>NUCLEOTIDE SEQUENCE</scope>
    <source>
        <strain evidence="2">CGMCC 1.12707</strain>
    </source>
</reference>
<organism evidence="3 4">
    <name type="scientific">Chishuiella changwenlii</name>
    <dbReference type="NCBI Taxonomy" id="1434701"/>
    <lineage>
        <taxon>Bacteria</taxon>
        <taxon>Pseudomonadati</taxon>
        <taxon>Bacteroidota</taxon>
        <taxon>Flavobacteriia</taxon>
        <taxon>Flavobacteriales</taxon>
        <taxon>Weeksellaceae</taxon>
        <taxon>Chishuiella</taxon>
    </lineage>
</organism>
<feature type="transmembrane region" description="Helical" evidence="1">
    <location>
        <begin position="130"/>
        <end position="150"/>
    </location>
</feature>
<reference evidence="2" key="5">
    <citation type="submission" date="2024-05" db="EMBL/GenBank/DDBJ databases">
        <authorList>
            <person name="Sun Q."/>
            <person name="Zhou Y."/>
        </authorList>
    </citation>
    <scope>NUCLEOTIDE SEQUENCE</scope>
    <source>
        <strain evidence="2">CGMCC 1.12707</strain>
    </source>
</reference>
<protein>
    <submittedName>
        <fullName evidence="3">Uncharacterized protein</fullName>
    </submittedName>
</protein>
<keyword evidence="1" id="KW-0812">Transmembrane</keyword>
<reference evidence="3" key="2">
    <citation type="submission" date="2016-11" db="EMBL/GenBank/DDBJ databases">
        <authorList>
            <person name="Jaros S."/>
            <person name="Januszkiewicz K."/>
            <person name="Wedrychowicz H."/>
        </authorList>
    </citation>
    <scope>NUCLEOTIDE SEQUENCE [LARGE SCALE GENOMIC DNA]</scope>
    <source>
        <strain evidence="3">DSM 27989</strain>
    </source>
</reference>
<dbReference type="RefSeq" id="WP_072931385.1">
    <property type="nucleotide sequence ID" value="NZ_BMFL01000011.1"/>
</dbReference>
<evidence type="ECO:0000256" key="1">
    <source>
        <dbReference type="SAM" id="Phobius"/>
    </source>
</evidence>
<reference evidence="4" key="3">
    <citation type="submission" date="2016-11" db="EMBL/GenBank/DDBJ databases">
        <authorList>
            <person name="Varghese N."/>
            <person name="Submissions S."/>
        </authorList>
    </citation>
    <scope>NUCLEOTIDE SEQUENCE [LARGE SCALE GENOMIC DNA]</scope>
    <source>
        <strain evidence="4">DSM 27989</strain>
    </source>
</reference>
<evidence type="ECO:0000313" key="3">
    <source>
        <dbReference type="EMBL" id="SHL06185.1"/>
    </source>
</evidence>
<dbReference type="Proteomes" id="UP000650994">
    <property type="component" value="Unassembled WGS sequence"/>
</dbReference>
<keyword evidence="1" id="KW-1133">Transmembrane helix</keyword>
<feature type="transmembrane region" description="Helical" evidence="1">
    <location>
        <begin position="101"/>
        <end position="124"/>
    </location>
</feature>
<dbReference type="EMBL" id="BMFL01000011">
    <property type="protein sequence ID" value="GGF01112.1"/>
    <property type="molecule type" value="Genomic_DNA"/>
</dbReference>
<proteinExistence type="predicted"/>
<evidence type="ECO:0000313" key="5">
    <source>
        <dbReference type="Proteomes" id="UP000650994"/>
    </source>
</evidence>
<name>A0A1M6XK45_9FLAO</name>
<gene>
    <name evidence="2" type="ORF">GCM10010984_18240</name>
    <name evidence="3" type="ORF">SAMN05443634_105272</name>
</gene>
<reference evidence="5" key="4">
    <citation type="journal article" date="2019" name="Int. J. Syst. Evol. Microbiol.">
        <title>The Global Catalogue of Microorganisms (GCM) 10K type strain sequencing project: providing services to taxonomists for standard genome sequencing and annotation.</title>
        <authorList>
            <consortium name="The Broad Institute Genomics Platform"/>
            <consortium name="The Broad Institute Genome Sequencing Center for Infectious Disease"/>
            <person name="Wu L."/>
            <person name="Ma J."/>
        </authorList>
    </citation>
    <scope>NUCLEOTIDE SEQUENCE [LARGE SCALE GENOMIC DNA]</scope>
    <source>
        <strain evidence="5">CGMCC 1.12707</strain>
    </source>
</reference>
<dbReference type="AlphaFoldDB" id="A0A1M6XK45"/>
<feature type="transmembrane region" description="Helical" evidence="1">
    <location>
        <begin position="70"/>
        <end position="89"/>
    </location>
</feature>
<sequence>MKKKKSLSKIDYYLMFIDNFKDQFTIVLSINLVLFFAINQLHQLFPQVFLQARFHDYFELFSYQFDLKEFFEVLSYTYLGSFIIHLMTYKLNKTIIFRLNALLLVIASSYLWSIIAVENIYYLLQHTHLLFILAIIGQFILYGIVGNEFFQFFKKTIKQPKINHS</sequence>